<proteinExistence type="predicted"/>
<dbReference type="EMBL" id="KL198019">
    <property type="protein sequence ID" value="KDQ19634.1"/>
    <property type="molecule type" value="Genomic_DNA"/>
</dbReference>
<dbReference type="Proteomes" id="UP000027195">
    <property type="component" value="Unassembled WGS sequence"/>
</dbReference>
<feature type="non-terminal residue" evidence="1">
    <location>
        <position position="1"/>
    </location>
</feature>
<dbReference type="InParanoid" id="A0A067MVI9"/>
<evidence type="ECO:0000313" key="1">
    <source>
        <dbReference type="EMBL" id="KDQ19634.1"/>
    </source>
</evidence>
<accession>A0A067MVI9</accession>
<sequence>RSRVTNQRRRDGLFDSGARACLRVSNPCPLRCAVVIASSGLLRHANPVMTTH</sequence>
<dbReference type="AlphaFoldDB" id="A0A067MVI9"/>
<reference evidence="2" key="1">
    <citation type="journal article" date="2014" name="Proc. Natl. Acad. Sci. U.S.A.">
        <title>Extensive sampling of basidiomycete genomes demonstrates inadequacy of the white-rot/brown-rot paradigm for wood decay fungi.</title>
        <authorList>
            <person name="Riley R."/>
            <person name="Salamov A.A."/>
            <person name="Brown D.W."/>
            <person name="Nagy L.G."/>
            <person name="Floudas D."/>
            <person name="Held B.W."/>
            <person name="Levasseur A."/>
            <person name="Lombard V."/>
            <person name="Morin E."/>
            <person name="Otillar R."/>
            <person name="Lindquist E.A."/>
            <person name="Sun H."/>
            <person name="LaButti K.M."/>
            <person name="Schmutz J."/>
            <person name="Jabbour D."/>
            <person name="Luo H."/>
            <person name="Baker S.E."/>
            <person name="Pisabarro A.G."/>
            <person name="Walton J.D."/>
            <person name="Blanchette R.A."/>
            <person name="Henrissat B."/>
            <person name="Martin F."/>
            <person name="Cullen D."/>
            <person name="Hibbett D.S."/>
            <person name="Grigoriev I.V."/>
        </authorList>
    </citation>
    <scope>NUCLEOTIDE SEQUENCE [LARGE SCALE GENOMIC DNA]</scope>
    <source>
        <strain evidence="2">FD-172 SS1</strain>
    </source>
</reference>
<keyword evidence="2" id="KW-1185">Reference proteome</keyword>
<name>A0A067MVI9_BOTB1</name>
<protein>
    <submittedName>
        <fullName evidence="1">Uncharacterized protein</fullName>
    </submittedName>
</protein>
<gene>
    <name evidence="1" type="ORF">BOTBODRAFT_28201</name>
</gene>
<organism evidence="1 2">
    <name type="scientific">Botryobasidium botryosum (strain FD-172 SS1)</name>
    <dbReference type="NCBI Taxonomy" id="930990"/>
    <lineage>
        <taxon>Eukaryota</taxon>
        <taxon>Fungi</taxon>
        <taxon>Dikarya</taxon>
        <taxon>Basidiomycota</taxon>
        <taxon>Agaricomycotina</taxon>
        <taxon>Agaricomycetes</taxon>
        <taxon>Cantharellales</taxon>
        <taxon>Botryobasidiaceae</taxon>
        <taxon>Botryobasidium</taxon>
    </lineage>
</organism>
<evidence type="ECO:0000313" key="2">
    <source>
        <dbReference type="Proteomes" id="UP000027195"/>
    </source>
</evidence>
<dbReference type="HOGENOM" id="CLU_3092879_0_0_1"/>